<evidence type="ECO:0000313" key="3">
    <source>
        <dbReference type="Proteomes" id="UP000619479"/>
    </source>
</evidence>
<evidence type="ECO:0000256" key="1">
    <source>
        <dbReference type="SAM" id="MobiDB-lite"/>
    </source>
</evidence>
<keyword evidence="3" id="KW-1185">Reference proteome</keyword>
<feature type="region of interest" description="Disordered" evidence="1">
    <location>
        <begin position="47"/>
        <end position="66"/>
    </location>
</feature>
<comment type="caution">
    <text evidence="2">The sequence shown here is derived from an EMBL/GenBank/DDBJ whole genome shotgun (WGS) entry which is preliminary data.</text>
</comment>
<name>A0A919IWR5_9ACTN</name>
<dbReference type="AlphaFoldDB" id="A0A919IWR5"/>
<accession>A0A919IWR5</accession>
<feature type="compositionally biased region" description="Polar residues" evidence="1">
    <location>
        <begin position="56"/>
        <end position="66"/>
    </location>
</feature>
<dbReference type="Proteomes" id="UP000619479">
    <property type="component" value="Unassembled WGS sequence"/>
</dbReference>
<organism evidence="2 3">
    <name type="scientific">Actinoplanes cyaneus</name>
    <dbReference type="NCBI Taxonomy" id="52696"/>
    <lineage>
        <taxon>Bacteria</taxon>
        <taxon>Bacillati</taxon>
        <taxon>Actinomycetota</taxon>
        <taxon>Actinomycetes</taxon>
        <taxon>Micromonosporales</taxon>
        <taxon>Micromonosporaceae</taxon>
        <taxon>Actinoplanes</taxon>
    </lineage>
</organism>
<gene>
    <name evidence="2" type="ORF">Acy02nite_90840</name>
</gene>
<sequence>MASADGPIAITANELRRLFHALVIEPARGSADAIAWSNYRRRHQAAAKTSHYAGKLSQNPKTDLLR</sequence>
<proteinExistence type="predicted"/>
<reference evidence="2" key="1">
    <citation type="submission" date="2021-01" db="EMBL/GenBank/DDBJ databases">
        <title>Whole genome shotgun sequence of Actinoplanes cyaneus NBRC 14990.</title>
        <authorList>
            <person name="Komaki H."/>
            <person name="Tamura T."/>
        </authorList>
    </citation>
    <scope>NUCLEOTIDE SEQUENCE</scope>
    <source>
        <strain evidence="2">NBRC 14990</strain>
    </source>
</reference>
<evidence type="ECO:0000313" key="2">
    <source>
        <dbReference type="EMBL" id="GID71203.1"/>
    </source>
</evidence>
<protein>
    <submittedName>
        <fullName evidence="2">Uncharacterized protein</fullName>
    </submittedName>
</protein>
<dbReference type="EMBL" id="BOMH01000106">
    <property type="protein sequence ID" value="GID71203.1"/>
    <property type="molecule type" value="Genomic_DNA"/>
</dbReference>